<name>A0ACC2Q1Q8_9NEOP</name>
<keyword evidence="2" id="KW-1185">Reference proteome</keyword>
<organism evidence="1 2">
    <name type="scientific">Mythimna loreyi</name>
    <dbReference type="NCBI Taxonomy" id="667449"/>
    <lineage>
        <taxon>Eukaryota</taxon>
        <taxon>Metazoa</taxon>
        <taxon>Ecdysozoa</taxon>
        <taxon>Arthropoda</taxon>
        <taxon>Hexapoda</taxon>
        <taxon>Insecta</taxon>
        <taxon>Pterygota</taxon>
        <taxon>Neoptera</taxon>
        <taxon>Endopterygota</taxon>
        <taxon>Lepidoptera</taxon>
        <taxon>Glossata</taxon>
        <taxon>Ditrysia</taxon>
        <taxon>Noctuoidea</taxon>
        <taxon>Noctuidae</taxon>
        <taxon>Noctuinae</taxon>
        <taxon>Hadenini</taxon>
        <taxon>Mythimna</taxon>
    </lineage>
</organism>
<dbReference type="Proteomes" id="UP001231649">
    <property type="component" value="Chromosome 28"/>
</dbReference>
<comment type="caution">
    <text evidence="1">The sequence shown here is derived from an EMBL/GenBank/DDBJ whole genome shotgun (WGS) entry which is preliminary data.</text>
</comment>
<gene>
    <name evidence="1" type="ORF">PYW08_010848</name>
</gene>
<evidence type="ECO:0000313" key="2">
    <source>
        <dbReference type="Proteomes" id="UP001231649"/>
    </source>
</evidence>
<reference evidence="1" key="1">
    <citation type="submission" date="2023-03" db="EMBL/GenBank/DDBJ databases">
        <title>Chromosome-level genomes of two armyworms, Mythimna separata and Mythimna loreyi, provide insights into the biosynthesis and reception of sex pheromones.</title>
        <authorList>
            <person name="Zhao H."/>
        </authorList>
    </citation>
    <scope>NUCLEOTIDE SEQUENCE</scope>
    <source>
        <strain evidence="1">BeijingLab</strain>
    </source>
</reference>
<proteinExistence type="predicted"/>
<dbReference type="EMBL" id="CM056804">
    <property type="protein sequence ID" value="KAJ8706222.1"/>
    <property type="molecule type" value="Genomic_DNA"/>
</dbReference>
<accession>A0ACC2Q1Q8</accession>
<evidence type="ECO:0000313" key="1">
    <source>
        <dbReference type="EMBL" id="KAJ8706222.1"/>
    </source>
</evidence>
<protein>
    <submittedName>
        <fullName evidence="1">Uncharacterized protein</fullName>
    </submittedName>
</protein>
<sequence length="214" mass="24012">MDGTIIDSEIQYHRILKEICAKHGKKYSKELQRKNYGCTDKQICTNIVQDLQMNLSVEKLEKELAAMSKSRLPKAPLKKGVERLLKHLVHSGVLFALATNSTRRDVRLHVATKPHIFNMFHHMVCAGDPDVDRGKPFPDLYLMAAARFPDKPQPVRCLVFEDSVCGLEAGLAAGMQVVMTPPRSMARNLCSNATLVLKSLQDFKPELFGLPPFV</sequence>